<dbReference type="Proteomes" id="UP000050920">
    <property type="component" value="Unassembled WGS sequence"/>
</dbReference>
<dbReference type="RefSeq" id="WP_024626115.1">
    <property type="nucleotide sequence ID" value="NZ_AYGX02000033.1"/>
</dbReference>
<dbReference type="PANTHER" id="PTHR43434:SF1">
    <property type="entry name" value="PHOSPHOGLYCOLATE PHOSPHATASE"/>
    <property type="match status" value="1"/>
</dbReference>
<proteinExistence type="predicted"/>
<comment type="caution">
    <text evidence="1">The sequence shown here is derived from an EMBL/GenBank/DDBJ whole genome shotgun (WGS) entry which is preliminary data.</text>
</comment>
<organism evidence="1 2">
    <name type="scientific">Lactiplantibacillus fabifermentans DSM 21115</name>
    <dbReference type="NCBI Taxonomy" id="1413187"/>
    <lineage>
        <taxon>Bacteria</taxon>
        <taxon>Bacillati</taxon>
        <taxon>Bacillota</taxon>
        <taxon>Bacilli</taxon>
        <taxon>Lactobacillales</taxon>
        <taxon>Lactobacillaceae</taxon>
        <taxon>Lactiplantibacillus</taxon>
    </lineage>
</organism>
<keyword evidence="2" id="KW-1185">Reference proteome</keyword>
<gene>
    <name evidence="1" type="ORF">DY78_GL002083</name>
</gene>
<name>A0A0R2NSR6_9LACO</name>
<dbReference type="AlphaFoldDB" id="A0A0R2NSR6"/>
<dbReference type="EMBL" id="AYGX02000033">
    <property type="protein sequence ID" value="KRO28728.1"/>
    <property type="molecule type" value="Genomic_DNA"/>
</dbReference>
<dbReference type="PANTHER" id="PTHR43434">
    <property type="entry name" value="PHOSPHOGLYCOLATE PHOSPHATASE"/>
    <property type="match status" value="1"/>
</dbReference>
<evidence type="ECO:0000313" key="2">
    <source>
        <dbReference type="Proteomes" id="UP000050920"/>
    </source>
</evidence>
<dbReference type="SFLD" id="SFLDG01135">
    <property type="entry name" value="C1.5.6:_HAD__Beta-PGM__Phospha"/>
    <property type="match status" value="1"/>
</dbReference>
<dbReference type="GO" id="GO:0005829">
    <property type="term" value="C:cytosol"/>
    <property type="evidence" value="ECO:0007669"/>
    <property type="project" value="TreeGrafter"/>
</dbReference>
<dbReference type="SUPFAM" id="SSF56784">
    <property type="entry name" value="HAD-like"/>
    <property type="match status" value="1"/>
</dbReference>
<dbReference type="InterPro" id="IPR006439">
    <property type="entry name" value="HAD-SF_hydro_IA"/>
</dbReference>
<dbReference type="Gene3D" id="3.40.50.1000">
    <property type="entry name" value="HAD superfamily/HAD-like"/>
    <property type="match status" value="1"/>
</dbReference>
<protein>
    <submittedName>
        <fullName evidence="1">Phosphoglycolate phosphatase</fullName>
    </submittedName>
</protein>
<evidence type="ECO:0000313" key="1">
    <source>
        <dbReference type="EMBL" id="KRO28728.1"/>
    </source>
</evidence>
<dbReference type="InterPro" id="IPR050155">
    <property type="entry name" value="HAD-like_hydrolase_sf"/>
</dbReference>
<dbReference type="SFLD" id="SFLDS00003">
    <property type="entry name" value="Haloacid_Dehalogenase"/>
    <property type="match status" value="1"/>
</dbReference>
<dbReference type="InterPro" id="IPR023214">
    <property type="entry name" value="HAD_sf"/>
</dbReference>
<sequence>MTYQAIMFDIDGTLTNSHPAYAHVMAAVLQEYGKPFNDDLALKTFPMAAEQAMVTLGIDANDFDHFQARYEAVMAEHFDEIDLFPGIADLIKHLPADLKVGIVTSQRRNEMTGGMAKYPLMARMDTTITADDTPKRKPDPLPLLTALKNVHVQPSDALFIGDSLSDEQTAAAANVDFGLAVWGMDPNADHQQTKYRFNQPSEIAALFD</sequence>
<reference evidence="1 2" key="1">
    <citation type="journal article" date="2015" name="Genome Announc.">
        <title>Expanding the biotechnology potential of lactobacilli through comparative genomics of 213 strains and associated genera.</title>
        <authorList>
            <person name="Sun Z."/>
            <person name="Harris H.M."/>
            <person name="McCann A."/>
            <person name="Guo C."/>
            <person name="Argimon S."/>
            <person name="Zhang W."/>
            <person name="Yang X."/>
            <person name="Jeffery I.B."/>
            <person name="Cooney J.C."/>
            <person name="Kagawa T.F."/>
            <person name="Liu W."/>
            <person name="Song Y."/>
            <person name="Salvetti E."/>
            <person name="Wrobel A."/>
            <person name="Rasinkangas P."/>
            <person name="Parkhill J."/>
            <person name="Rea M.C."/>
            <person name="O'Sullivan O."/>
            <person name="Ritari J."/>
            <person name="Douillard F.P."/>
            <person name="Paul Ross R."/>
            <person name="Yang R."/>
            <person name="Briner A.E."/>
            <person name="Felis G.E."/>
            <person name="de Vos W.M."/>
            <person name="Barrangou R."/>
            <person name="Klaenhammer T.R."/>
            <person name="Caufield P.W."/>
            <person name="Cui Y."/>
            <person name="Zhang H."/>
            <person name="O'Toole P.W."/>
        </authorList>
    </citation>
    <scope>NUCLEOTIDE SEQUENCE [LARGE SCALE GENOMIC DNA]</scope>
    <source>
        <strain evidence="1 2">DSM 21115</strain>
    </source>
</reference>
<dbReference type="Gene3D" id="1.10.150.240">
    <property type="entry name" value="Putative phosphatase, domain 2"/>
    <property type="match status" value="1"/>
</dbReference>
<dbReference type="SFLD" id="SFLDG01129">
    <property type="entry name" value="C1.5:_HAD__Beta-PGM__Phosphata"/>
    <property type="match status" value="1"/>
</dbReference>
<dbReference type="GO" id="GO:0006281">
    <property type="term" value="P:DNA repair"/>
    <property type="evidence" value="ECO:0007669"/>
    <property type="project" value="TreeGrafter"/>
</dbReference>
<dbReference type="InterPro" id="IPR036412">
    <property type="entry name" value="HAD-like_sf"/>
</dbReference>
<dbReference type="InterPro" id="IPR023198">
    <property type="entry name" value="PGP-like_dom2"/>
</dbReference>
<dbReference type="GO" id="GO:0008967">
    <property type="term" value="F:phosphoglycolate phosphatase activity"/>
    <property type="evidence" value="ECO:0007669"/>
    <property type="project" value="TreeGrafter"/>
</dbReference>
<dbReference type="NCBIfam" id="TIGR01549">
    <property type="entry name" value="HAD-SF-IA-v1"/>
    <property type="match status" value="1"/>
</dbReference>
<dbReference type="Pfam" id="PF13419">
    <property type="entry name" value="HAD_2"/>
    <property type="match status" value="1"/>
</dbReference>
<accession>A0A0R2NSR6</accession>
<dbReference type="InterPro" id="IPR041492">
    <property type="entry name" value="HAD_2"/>
</dbReference>